<evidence type="ECO:0000313" key="15">
    <source>
        <dbReference type="EMBL" id="RQH01769.1"/>
    </source>
</evidence>
<keyword evidence="11 13" id="KW-0472">Membrane</keyword>
<dbReference type="GO" id="GO:0016567">
    <property type="term" value="P:protein ubiquitination"/>
    <property type="evidence" value="ECO:0007669"/>
    <property type="project" value="InterPro"/>
</dbReference>
<comment type="caution">
    <text evidence="15">The sequence shown here is derived from an EMBL/GenBank/DDBJ whole genome shotgun (WGS) entry which is preliminary data.</text>
</comment>
<keyword evidence="9" id="KW-0862">Zinc</keyword>
<keyword evidence="7" id="KW-0863">Zinc-finger</keyword>
<proteinExistence type="predicted"/>
<keyword evidence="4" id="KW-0808">Transferase</keyword>
<evidence type="ECO:0000256" key="5">
    <source>
        <dbReference type="ARBA" id="ARBA00022692"/>
    </source>
</evidence>
<evidence type="ECO:0000256" key="3">
    <source>
        <dbReference type="ARBA" id="ARBA00012483"/>
    </source>
</evidence>
<keyword evidence="10 13" id="KW-1133">Transmembrane helix</keyword>
<evidence type="ECO:0000256" key="9">
    <source>
        <dbReference type="ARBA" id="ARBA00022833"/>
    </source>
</evidence>
<sequence>MDLVSILIGLIVAGLGVAGLAVGGSSLRRWRRLGADDPVSIASAIAESGTVEIEGDVRPHDSTLESPHFGEECVAYEYAVEKRRNRSSKSGSRSRWRTIDSGGASRPFVVQDETGTAYVDPEGASLSLESERTRKTNAGGEPVRDDGGWNVSVSANIPGIGSAGIRNRRYTEKRLDVGGHCYAVGTAERPPAGVDADVAIVGTDAPTFLISDATEAETRRRLLLRGVGYALVGIAGVALGLGVVGTELV</sequence>
<dbReference type="InterPro" id="IPR022170">
    <property type="entry name" value="MUL1-like"/>
</dbReference>
<evidence type="ECO:0000256" key="8">
    <source>
        <dbReference type="ARBA" id="ARBA00022786"/>
    </source>
</evidence>
<protein>
    <recommendedName>
        <fullName evidence="3">RING-type E3 ubiquitin transferase</fullName>
        <ecNumber evidence="3">2.3.2.27</ecNumber>
    </recommendedName>
</protein>
<feature type="compositionally biased region" description="Basic residues" evidence="12">
    <location>
        <begin position="87"/>
        <end position="96"/>
    </location>
</feature>
<feature type="transmembrane region" description="Helical" evidence="13">
    <location>
        <begin position="6"/>
        <end position="23"/>
    </location>
</feature>
<dbReference type="AlphaFoldDB" id="A0A3N6MD36"/>
<evidence type="ECO:0000259" key="14">
    <source>
        <dbReference type="Pfam" id="PF12483"/>
    </source>
</evidence>
<dbReference type="GO" id="GO:0061630">
    <property type="term" value="F:ubiquitin protein ligase activity"/>
    <property type="evidence" value="ECO:0007669"/>
    <property type="project" value="UniProtKB-EC"/>
</dbReference>
<accession>A0A3N6MD36</accession>
<evidence type="ECO:0000256" key="11">
    <source>
        <dbReference type="ARBA" id="ARBA00023136"/>
    </source>
</evidence>
<evidence type="ECO:0000256" key="12">
    <source>
        <dbReference type="SAM" id="MobiDB-lite"/>
    </source>
</evidence>
<feature type="domain" description="E3 Ubiquitin ligase MUL1-like" evidence="14">
    <location>
        <begin position="79"/>
        <end position="238"/>
    </location>
</feature>
<comment type="catalytic activity">
    <reaction evidence="1">
        <text>S-ubiquitinyl-[E2 ubiquitin-conjugating enzyme]-L-cysteine + [acceptor protein]-L-lysine = [E2 ubiquitin-conjugating enzyme]-L-cysteine + N(6)-ubiquitinyl-[acceptor protein]-L-lysine.</text>
        <dbReference type="EC" id="2.3.2.27"/>
    </reaction>
</comment>
<feature type="region of interest" description="Disordered" evidence="12">
    <location>
        <begin position="87"/>
        <end position="107"/>
    </location>
</feature>
<feature type="region of interest" description="Disordered" evidence="12">
    <location>
        <begin position="126"/>
        <end position="150"/>
    </location>
</feature>
<reference evidence="15 16" key="1">
    <citation type="submission" date="2018-10" db="EMBL/GenBank/DDBJ databases">
        <title>Natrarchaeobius chitinivorans gen. nov., sp. nov., and Natrarchaeobius haloalkaliphilus sp. nov., alkaliphilic, chitin-utilizing haloarchaea from hypersaline alkaline lakes.</title>
        <authorList>
            <person name="Sorokin D.Y."/>
            <person name="Elcheninov A.G."/>
            <person name="Kostrikina N.A."/>
            <person name="Bale N.J."/>
            <person name="Sinninghe Damste J.S."/>
            <person name="Khijniak T.V."/>
            <person name="Kublanov I.V."/>
            <person name="Toshchakov S.V."/>
        </authorList>
    </citation>
    <scope>NUCLEOTIDE SEQUENCE [LARGE SCALE GENOMIC DNA]</scope>
    <source>
        <strain evidence="15 16">AArcht7</strain>
    </source>
</reference>
<evidence type="ECO:0000256" key="10">
    <source>
        <dbReference type="ARBA" id="ARBA00022989"/>
    </source>
</evidence>
<keyword evidence="5 13" id="KW-0812">Transmembrane</keyword>
<dbReference type="GO" id="GO:0008270">
    <property type="term" value="F:zinc ion binding"/>
    <property type="evidence" value="ECO:0007669"/>
    <property type="project" value="UniProtKB-KW"/>
</dbReference>
<dbReference type="Proteomes" id="UP000281431">
    <property type="component" value="Unassembled WGS sequence"/>
</dbReference>
<evidence type="ECO:0000256" key="13">
    <source>
        <dbReference type="SAM" id="Phobius"/>
    </source>
</evidence>
<evidence type="ECO:0000256" key="2">
    <source>
        <dbReference type="ARBA" id="ARBA00004141"/>
    </source>
</evidence>
<dbReference type="EC" id="2.3.2.27" evidence="3"/>
<organism evidence="15 16">
    <name type="scientific">Natrarchaeobius chitinivorans</name>
    <dbReference type="NCBI Taxonomy" id="1679083"/>
    <lineage>
        <taxon>Archaea</taxon>
        <taxon>Methanobacteriati</taxon>
        <taxon>Methanobacteriota</taxon>
        <taxon>Stenosarchaea group</taxon>
        <taxon>Halobacteria</taxon>
        <taxon>Halobacteriales</taxon>
        <taxon>Natrialbaceae</taxon>
        <taxon>Natrarchaeobius</taxon>
    </lineage>
</organism>
<dbReference type="OrthoDB" id="170690at2157"/>
<keyword evidence="6" id="KW-0479">Metal-binding</keyword>
<evidence type="ECO:0000256" key="4">
    <source>
        <dbReference type="ARBA" id="ARBA00022679"/>
    </source>
</evidence>
<comment type="subcellular location">
    <subcellularLocation>
        <location evidence="2">Membrane</location>
        <topology evidence="2">Multi-pass membrane protein</topology>
    </subcellularLocation>
</comment>
<name>A0A3N6MD36_NATCH</name>
<evidence type="ECO:0000313" key="16">
    <source>
        <dbReference type="Proteomes" id="UP000281431"/>
    </source>
</evidence>
<dbReference type="Pfam" id="PF12483">
    <property type="entry name" value="GIDE"/>
    <property type="match status" value="1"/>
</dbReference>
<dbReference type="GO" id="GO:0016020">
    <property type="term" value="C:membrane"/>
    <property type="evidence" value="ECO:0007669"/>
    <property type="project" value="UniProtKB-SubCell"/>
</dbReference>
<evidence type="ECO:0000256" key="7">
    <source>
        <dbReference type="ARBA" id="ARBA00022771"/>
    </source>
</evidence>
<evidence type="ECO:0000256" key="6">
    <source>
        <dbReference type="ARBA" id="ARBA00022723"/>
    </source>
</evidence>
<keyword evidence="16" id="KW-1185">Reference proteome</keyword>
<gene>
    <name evidence="15" type="ORF">EA472_05455</name>
</gene>
<keyword evidence="8" id="KW-0833">Ubl conjugation pathway</keyword>
<evidence type="ECO:0000256" key="1">
    <source>
        <dbReference type="ARBA" id="ARBA00000900"/>
    </source>
</evidence>
<dbReference type="EMBL" id="REFZ01000003">
    <property type="protein sequence ID" value="RQH01769.1"/>
    <property type="molecule type" value="Genomic_DNA"/>
</dbReference>
<feature type="transmembrane region" description="Helical" evidence="13">
    <location>
        <begin position="222"/>
        <end position="244"/>
    </location>
</feature>